<comment type="caution">
    <text evidence="3">The sequence shown here is derived from an EMBL/GenBank/DDBJ whole genome shotgun (WGS) entry which is preliminary data.</text>
</comment>
<dbReference type="AlphaFoldDB" id="A0A9X3SGZ1"/>
<dbReference type="Proteomes" id="UP001140076">
    <property type="component" value="Unassembled WGS sequence"/>
</dbReference>
<dbReference type="RefSeq" id="WP_270071955.1">
    <property type="nucleotide sequence ID" value="NZ_JAJAQC010000014.1"/>
</dbReference>
<evidence type="ECO:0000313" key="3">
    <source>
        <dbReference type="EMBL" id="MDA0564674.1"/>
    </source>
</evidence>
<keyword evidence="2" id="KW-0732">Signal</keyword>
<keyword evidence="4" id="KW-1185">Reference proteome</keyword>
<protein>
    <recommendedName>
        <fullName evidence="5">DUF5067 domain-containing protein</fullName>
    </recommendedName>
</protein>
<feature type="region of interest" description="Disordered" evidence="1">
    <location>
        <begin position="28"/>
        <end position="54"/>
    </location>
</feature>
<accession>A0A9X3SGZ1</accession>
<proteinExistence type="predicted"/>
<reference evidence="3" key="1">
    <citation type="submission" date="2021-10" db="EMBL/GenBank/DDBJ databases">
        <title>Streptomonospora sp. nov., isolated from mangrove soil.</title>
        <authorList>
            <person name="Chen X."/>
            <person name="Ge X."/>
            <person name="Liu W."/>
        </authorList>
    </citation>
    <scope>NUCLEOTIDE SEQUENCE</scope>
    <source>
        <strain evidence="3">S1-112</strain>
    </source>
</reference>
<feature type="compositionally biased region" description="Gly residues" evidence="1">
    <location>
        <begin position="28"/>
        <end position="47"/>
    </location>
</feature>
<evidence type="ECO:0000256" key="2">
    <source>
        <dbReference type="SAM" id="SignalP"/>
    </source>
</evidence>
<feature type="signal peptide" evidence="2">
    <location>
        <begin position="1"/>
        <end position="24"/>
    </location>
</feature>
<feature type="chain" id="PRO_5040765802" description="DUF5067 domain-containing protein" evidence="2">
    <location>
        <begin position="25"/>
        <end position="185"/>
    </location>
</feature>
<gene>
    <name evidence="3" type="ORF">LG943_10090</name>
</gene>
<dbReference type="EMBL" id="JAJAQC010000014">
    <property type="protein sequence ID" value="MDA0564674.1"/>
    <property type="molecule type" value="Genomic_DNA"/>
</dbReference>
<evidence type="ECO:0000313" key="4">
    <source>
        <dbReference type="Proteomes" id="UP001140076"/>
    </source>
</evidence>
<sequence>MRSPIRAAVPLLALAFLLSGCGLGGGDGDGQGPADGAGGQENSGGGSASAETTEVVAETTWPYSHADGEAEVQIHALQVDGELMRLTVTITAGDDGSGGTEASMYDLWSSFGAYPYLVDTVNLNQHEVVRAGNASSLGPDVVNTVLPFGEPRPVSYTYAAPPEGVETMDLHVAGLPPVTDVPVLR</sequence>
<evidence type="ECO:0000256" key="1">
    <source>
        <dbReference type="SAM" id="MobiDB-lite"/>
    </source>
</evidence>
<dbReference type="PROSITE" id="PS51257">
    <property type="entry name" value="PROKAR_LIPOPROTEIN"/>
    <property type="match status" value="1"/>
</dbReference>
<organism evidence="3 4">
    <name type="scientific">Streptomonospora mangrovi</name>
    <dbReference type="NCBI Taxonomy" id="2883123"/>
    <lineage>
        <taxon>Bacteria</taxon>
        <taxon>Bacillati</taxon>
        <taxon>Actinomycetota</taxon>
        <taxon>Actinomycetes</taxon>
        <taxon>Streptosporangiales</taxon>
        <taxon>Nocardiopsidaceae</taxon>
        <taxon>Streptomonospora</taxon>
    </lineage>
</organism>
<evidence type="ECO:0008006" key="5">
    <source>
        <dbReference type="Google" id="ProtNLM"/>
    </source>
</evidence>
<name>A0A9X3SGZ1_9ACTN</name>